<evidence type="ECO:0000256" key="2">
    <source>
        <dbReference type="ARBA" id="ARBA00022448"/>
    </source>
</evidence>
<dbReference type="KEGG" id="ncb:C0V82_06345"/>
<gene>
    <name evidence="14" type="ORF">C0V82_06345</name>
</gene>
<organism evidence="14 15">
    <name type="scientific">Niveispirillum cyanobacteriorum</name>
    <dbReference type="NCBI Taxonomy" id="1612173"/>
    <lineage>
        <taxon>Bacteria</taxon>
        <taxon>Pseudomonadati</taxon>
        <taxon>Pseudomonadota</taxon>
        <taxon>Alphaproteobacteria</taxon>
        <taxon>Rhodospirillales</taxon>
        <taxon>Azospirillaceae</taxon>
        <taxon>Niveispirillum</taxon>
    </lineage>
</organism>
<evidence type="ECO:0000256" key="3">
    <source>
        <dbReference type="ARBA" id="ARBA00022452"/>
    </source>
</evidence>
<keyword evidence="6 11" id="KW-0798">TonB box</keyword>
<dbReference type="GO" id="GO:0044718">
    <property type="term" value="P:siderophore transmembrane transport"/>
    <property type="evidence" value="ECO:0007669"/>
    <property type="project" value="TreeGrafter"/>
</dbReference>
<dbReference type="InterPro" id="IPR037066">
    <property type="entry name" value="Plug_dom_sf"/>
</dbReference>
<feature type="domain" description="TonB-dependent receptor-like beta-barrel" evidence="12">
    <location>
        <begin position="375"/>
        <end position="743"/>
    </location>
</feature>
<evidence type="ECO:0000256" key="11">
    <source>
        <dbReference type="RuleBase" id="RU003357"/>
    </source>
</evidence>
<reference evidence="14 15" key="1">
    <citation type="submission" date="2017-12" db="EMBL/GenBank/DDBJ databases">
        <title>Genomes of bacteria within cyanobacterial aggregates.</title>
        <authorList>
            <person name="Cai H."/>
        </authorList>
    </citation>
    <scope>NUCLEOTIDE SEQUENCE [LARGE SCALE GENOMIC DNA]</scope>
    <source>
        <strain evidence="14 15">TH16</strain>
    </source>
</reference>
<dbReference type="SUPFAM" id="SSF56935">
    <property type="entry name" value="Porins"/>
    <property type="match status" value="1"/>
</dbReference>
<comment type="subcellular location">
    <subcellularLocation>
        <location evidence="1 10">Cell outer membrane</location>
        <topology evidence="1 10">Multi-pass membrane protein</topology>
    </subcellularLocation>
</comment>
<dbReference type="CDD" id="cd01347">
    <property type="entry name" value="ligand_gated_channel"/>
    <property type="match status" value="1"/>
</dbReference>
<evidence type="ECO:0000256" key="6">
    <source>
        <dbReference type="ARBA" id="ARBA00023077"/>
    </source>
</evidence>
<evidence type="ECO:0000313" key="15">
    <source>
        <dbReference type="Proteomes" id="UP000234752"/>
    </source>
</evidence>
<dbReference type="PANTHER" id="PTHR30069">
    <property type="entry name" value="TONB-DEPENDENT OUTER MEMBRANE RECEPTOR"/>
    <property type="match status" value="1"/>
</dbReference>
<evidence type="ECO:0000256" key="4">
    <source>
        <dbReference type="ARBA" id="ARBA00022692"/>
    </source>
</evidence>
<dbReference type="InterPro" id="IPR012910">
    <property type="entry name" value="Plug_dom"/>
</dbReference>
<evidence type="ECO:0000256" key="8">
    <source>
        <dbReference type="ARBA" id="ARBA00023170"/>
    </source>
</evidence>
<evidence type="ECO:0000313" key="14">
    <source>
        <dbReference type="EMBL" id="AUN29888.1"/>
    </source>
</evidence>
<keyword evidence="3 10" id="KW-1134">Transmembrane beta strand</keyword>
<dbReference type="EMBL" id="CP025611">
    <property type="protein sequence ID" value="AUN29888.1"/>
    <property type="molecule type" value="Genomic_DNA"/>
</dbReference>
<feature type="domain" description="TonB-dependent receptor plug" evidence="13">
    <location>
        <begin position="152"/>
        <end position="260"/>
    </location>
</feature>
<dbReference type="PANTHER" id="PTHR30069:SF29">
    <property type="entry name" value="HEMOGLOBIN AND HEMOGLOBIN-HAPTOGLOBIN-BINDING PROTEIN 1-RELATED"/>
    <property type="match status" value="1"/>
</dbReference>
<dbReference type="Pfam" id="PF00593">
    <property type="entry name" value="TonB_dep_Rec_b-barrel"/>
    <property type="match status" value="1"/>
</dbReference>
<name>A0A2K9N9T6_9PROT</name>
<keyword evidence="7 10" id="KW-0472">Membrane</keyword>
<evidence type="ECO:0000259" key="12">
    <source>
        <dbReference type="Pfam" id="PF00593"/>
    </source>
</evidence>
<protein>
    <submittedName>
        <fullName evidence="14">Ligand-gated channel protein</fullName>
    </submittedName>
</protein>
<evidence type="ECO:0000259" key="13">
    <source>
        <dbReference type="Pfam" id="PF07715"/>
    </source>
</evidence>
<dbReference type="PROSITE" id="PS52016">
    <property type="entry name" value="TONB_DEPENDENT_REC_3"/>
    <property type="match status" value="1"/>
</dbReference>
<evidence type="ECO:0000256" key="10">
    <source>
        <dbReference type="PROSITE-ProRule" id="PRU01360"/>
    </source>
</evidence>
<dbReference type="Pfam" id="PF07715">
    <property type="entry name" value="Plug"/>
    <property type="match status" value="1"/>
</dbReference>
<proteinExistence type="inferred from homology"/>
<dbReference type="InterPro" id="IPR039426">
    <property type="entry name" value="TonB-dep_rcpt-like"/>
</dbReference>
<evidence type="ECO:0000256" key="7">
    <source>
        <dbReference type="ARBA" id="ARBA00023136"/>
    </source>
</evidence>
<keyword evidence="5" id="KW-0732">Signal</keyword>
<dbReference type="Gene3D" id="2.40.170.20">
    <property type="entry name" value="TonB-dependent receptor, beta-barrel domain"/>
    <property type="match status" value="1"/>
</dbReference>
<dbReference type="InterPro" id="IPR036942">
    <property type="entry name" value="Beta-barrel_TonB_sf"/>
</dbReference>
<keyword evidence="9 10" id="KW-0998">Cell outer membrane</keyword>
<dbReference type="InterPro" id="IPR000531">
    <property type="entry name" value="Beta-barrel_TonB"/>
</dbReference>
<dbReference type="AlphaFoldDB" id="A0A2K9N9T6"/>
<keyword evidence="4 10" id="KW-0812">Transmembrane</keyword>
<accession>A0A2K9N9T6</accession>
<dbReference type="GO" id="GO:0009279">
    <property type="term" value="C:cell outer membrane"/>
    <property type="evidence" value="ECO:0007669"/>
    <property type="project" value="UniProtKB-SubCell"/>
</dbReference>
<evidence type="ECO:0000256" key="1">
    <source>
        <dbReference type="ARBA" id="ARBA00004571"/>
    </source>
</evidence>
<dbReference type="Proteomes" id="UP000234752">
    <property type="component" value="Chromosome eg_1"/>
</dbReference>
<keyword evidence="15" id="KW-1185">Reference proteome</keyword>
<sequence>MCPVCSPCWRPYRCRCCWPCRCWCRSGPGRPSCGAPQPAARSGRLICAFRATPHPAPHLPSSDHQILNRPRLSRSQKICARLPAEWCRADDEGSFPMSRSFLLAGACLPALCLSLPAAADMAADPASVVEVVGQRQGSPTAPSVDDARKQINKVAGGVDLVTAEEFRDKYALNLKDMLSGTPGVYAQQRFAEEVRISIRGSGLSRSFHMRGLSLLIDGVPVNLADGSTDFQEIDPRQARYVEVFKGGNALRYGAASLGGAINVVTPTGRTASSANSIAIDGGSFGTIRLAGTASAAGETLDGYVSVNGIRSDGYRQQTAQQTARLAGNVGIKLTDSAETRFYLSANHIQQEVPGTVSRASALDTPRLAPAINNQNDYARDINSVRLSNRTSILLGDEAQLDVGGFLNVKSLFHPIFQVVDQDSQDVGSFIRYTDVGQIGGLRHELVVGLQGRYGHVDALQYVNVRGSRGAKTADGDQYAQQAEAYAESRTSLTPNLTLVAGLQWMTAKRELDNNLNPAQDADKSFHALNPKLGLLYQLDGGTQLYANVSRAEEAPTFSELVQAPVPRFVPLASQKAWTAEVGTRGQSGVFTWDIGLYRSWLRDEYLQFTVNPTIPAGTFNADKTIHQGIEAGLDLTIANKLFASGTGSLVFSQTYMLNDFYFDGDAQFGGNDLAGAPRHLYQGGLILKDGDAWQVGASVEWAADGAWIDYANSLKAPGYDVWSVNGSVQLAKGLRAYAEARNIFKTRYISSISTIANARATGANLNVYYPGEGRSLYAGLKAEF</sequence>
<comment type="similarity">
    <text evidence="10 11">Belongs to the TonB-dependent receptor family.</text>
</comment>
<dbReference type="GO" id="GO:0015344">
    <property type="term" value="F:siderophore uptake transmembrane transporter activity"/>
    <property type="evidence" value="ECO:0007669"/>
    <property type="project" value="TreeGrafter"/>
</dbReference>
<evidence type="ECO:0000256" key="5">
    <source>
        <dbReference type="ARBA" id="ARBA00022729"/>
    </source>
</evidence>
<keyword evidence="8" id="KW-0675">Receptor</keyword>
<keyword evidence="2 10" id="KW-0813">Transport</keyword>
<dbReference type="Gene3D" id="2.170.130.10">
    <property type="entry name" value="TonB-dependent receptor, plug domain"/>
    <property type="match status" value="1"/>
</dbReference>
<evidence type="ECO:0000256" key="9">
    <source>
        <dbReference type="ARBA" id="ARBA00023237"/>
    </source>
</evidence>